<accession>A0A1W1WR79</accession>
<dbReference type="Proteomes" id="UP000192602">
    <property type="component" value="Unassembled WGS sequence"/>
</dbReference>
<gene>
    <name evidence="1" type="ORF">SAMN05660197_0512</name>
</gene>
<dbReference type="RefSeq" id="WP_084275010.1">
    <property type="nucleotide sequence ID" value="NZ_AP026671.1"/>
</dbReference>
<evidence type="ECO:0000313" key="2">
    <source>
        <dbReference type="Proteomes" id="UP000192602"/>
    </source>
</evidence>
<reference evidence="2" key="1">
    <citation type="submission" date="2017-04" db="EMBL/GenBank/DDBJ databases">
        <authorList>
            <person name="Varghese N."/>
            <person name="Submissions S."/>
        </authorList>
    </citation>
    <scope>NUCLEOTIDE SEQUENCE [LARGE SCALE GENOMIC DNA]</scope>
    <source>
        <strain evidence="2">DSM 16512</strain>
    </source>
</reference>
<name>A0A1W1WR79_9BACT</name>
<proteinExistence type="predicted"/>
<evidence type="ECO:0008006" key="3">
    <source>
        <dbReference type="Google" id="ProtNLM"/>
    </source>
</evidence>
<keyword evidence="2" id="KW-1185">Reference proteome</keyword>
<organism evidence="1 2">
    <name type="scientific">Nitratiruptor tergarcus DSM 16512</name>
    <dbReference type="NCBI Taxonomy" id="1069081"/>
    <lineage>
        <taxon>Bacteria</taxon>
        <taxon>Pseudomonadati</taxon>
        <taxon>Campylobacterota</taxon>
        <taxon>Epsilonproteobacteria</taxon>
        <taxon>Nautiliales</taxon>
        <taxon>Nitratiruptoraceae</taxon>
        <taxon>Nitratiruptor</taxon>
    </lineage>
</organism>
<dbReference type="EMBL" id="FWWZ01000001">
    <property type="protein sequence ID" value="SMC08746.1"/>
    <property type="molecule type" value="Genomic_DNA"/>
</dbReference>
<dbReference type="STRING" id="1069081.SAMN05660197_0512"/>
<evidence type="ECO:0000313" key="1">
    <source>
        <dbReference type="EMBL" id="SMC08746.1"/>
    </source>
</evidence>
<protein>
    <recommendedName>
        <fullName evidence="3">Beta-galactosidase</fullName>
    </recommendedName>
</protein>
<dbReference type="AlphaFoldDB" id="A0A1W1WR79"/>
<sequence length="419" mass="49056">MKYFILLVACILFGADFEPATPASYQPTKLQVLPLPSSTPLYATARIWDRDLTFVKPFEIIELGGIADLLGKDLRDFKKVVAYEWSAGFYKDEINPLTTWAKKHPQALLYDKPNKEGAYFYDMCNEVLMQKRFSYLLEQKRNLGIVGYFFDWANEEFLHEKEFAKYQERFKKKHSHGSYTKCLQRFFQKLRDAGLLVITNQAYRNENLLESVDYDMCESYMTQVDNTSAMTNIEGTLSLIPTTTFAPLDEVFDYFKTFSQLKKKYHFKQMIYLNYAAPIFEAKGDLLVAKKPRDIIYYNYALAKLGGFYSYTEVPFNHELEKDPLYFIDLGKPLEKMQQRDGIYWRLFQNGFVIVAPSLTKPLYLRIKVSGLIDVKEQISLQAKDGWTAFALKPIYYNFENRYLPQAKVFLYADKVLHK</sequence>